<evidence type="ECO:0000256" key="1">
    <source>
        <dbReference type="SAM" id="Phobius"/>
    </source>
</evidence>
<dbReference type="EMBL" id="KB302988">
    <property type="protein sequence ID" value="ELU03681.1"/>
    <property type="molecule type" value="Genomic_DNA"/>
</dbReference>
<dbReference type="GO" id="GO:0022857">
    <property type="term" value="F:transmembrane transporter activity"/>
    <property type="evidence" value="ECO:0007669"/>
    <property type="project" value="InterPro"/>
</dbReference>
<keyword evidence="4" id="KW-1185">Reference proteome</keyword>
<gene>
    <name evidence="2" type="ORF">CAPTEDRAFT_206354</name>
</gene>
<evidence type="ECO:0000313" key="3">
    <source>
        <dbReference type="EnsemblMetazoa" id="CapteP206354"/>
    </source>
</evidence>
<reference evidence="2 4" key="2">
    <citation type="journal article" date="2013" name="Nature">
        <title>Insights into bilaterian evolution from three spiralian genomes.</title>
        <authorList>
            <person name="Simakov O."/>
            <person name="Marletaz F."/>
            <person name="Cho S.J."/>
            <person name="Edsinger-Gonzales E."/>
            <person name="Havlak P."/>
            <person name="Hellsten U."/>
            <person name="Kuo D.H."/>
            <person name="Larsson T."/>
            <person name="Lv J."/>
            <person name="Arendt D."/>
            <person name="Savage R."/>
            <person name="Osoegawa K."/>
            <person name="de Jong P."/>
            <person name="Grimwood J."/>
            <person name="Chapman J.A."/>
            <person name="Shapiro H."/>
            <person name="Aerts A."/>
            <person name="Otillar R.P."/>
            <person name="Terry A.Y."/>
            <person name="Boore J.L."/>
            <person name="Grigoriev I.V."/>
            <person name="Lindberg D.R."/>
            <person name="Seaver E.C."/>
            <person name="Weisblat D.A."/>
            <person name="Putnam N.H."/>
            <person name="Rokhsar D.S."/>
        </authorList>
    </citation>
    <scope>NUCLEOTIDE SEQUENCE</scope>
    <source>
        <strain evidence="2 4">I ESC-2004</strain>
    </source>
</reference>
<name>R7UC37_CAPTE</name>
<dbReference type="Gene3D" id="1.20.1250.20">
    <property type="entry name" value="MFS general substrate transporter like domains"/>
    <property type="match status" value="1"/>
</dbReference>
<dbReference type="InterPro" id="IPR011701">
    <property type="entry name" value="MFS"/>
</dbReference>
<dbReference type="Proteomes" id="UP000014760">
    <property type="component" value="Unassembled WGS sequence"/>
</dbReference>
<proteinExistence type="predicted"/>
<dbReference type="EnsemblMetazoa" id="CapteT206354">
    <property type="protein sequence ID" value="CapteP206354"/>
    <property type="gene ID" value="CapteG206354"/>
</dbReference>
<dbReference type="EMBL" id="AMQN01008385">
    <property type="status" value="NOT_ANNOTATED_CDS"/>
    <property type="molecule type" value="Genomic_DNA"/>
</dbReference>
<protein>
    <submittedName>
        <fullName evidence="2 3">Uncharacterized protein</fullName>
    </submittedName>
</protein>
<dbReference type="SUPFAM" id="SSF103473">
    <property type="entry name" value="MFS general substrate transporter"/>
    <property type="match status" value="1"/>
</dbReference>
<reference evidence="4" key="1">
    <citation type="submission" date="2012-12" db="EMBL/GenBank/DDBJ databases">
        <authorList>
            <person name="Hellsten U."/>
            <person name="Grimwood J."/>
            <person name="Chapman J.A."/>
            <person name="Shapiro H."/>
            <person name="Aerts A."/>
            <person name="Otillar R.P."/>
            <person name="Terry A.Y."/>
            <person name="Boore J.L."/>
            <person name="Simakov O."/>
            <person name="Marletaz F."/>
            <person name="Cho S.-J."/>
            <person name="Edsinger-Gonzales E."/>
            <person name="Havlak P."/>
            <person name="Kuo D.-H."/>
            <person name="Larsson T."/>
            <person name="Lv J."/>
            <person name="Arendt D."/>
            <person name="Savage R."/>
            <person name="Osoegawa K."/>
            <person name="de Jong P."/>
            <person name="Lindberg D.R."/>
            <person name="Seaver E.C."/>
            <person name="Weisblat D.A."/>
            <person name="Putnam N.H."/>
            <person name="Grigoriev I.V."/>
            <person name="Rokhsar D.S."/>
        </authorList>
    </citation>
    <scope>NUCLEOTIDE SEQUENCE</scope>
    <source>
        <strain evidence="4">I ESC-2004</strain>
    </source>
</reference>
<keyword evidence="1" id="KW-0812">Transmembrane</keyword>
<dbReference type="AlphaFoldDB" id="R7UC37"/>
<accession>R7UC37</accession>
<dbReference type="Pfam" id="PF07690">
    <property type="entry name" value="MFS_1"/>
    <property type="match status" value="1"/>
</dbReference>
<feature type="transmembrane region" description="Helical" evidence="1">
    <location>
        <begin position="212"/>
        <end position="231"/>
    </location>
</feature>
<feature type="transmembrane region" description="Helical" evidence="1">
    <location>
        <begin position="237"/>
        <end position="257"/>
    </location>
</feature>
<dbReference type="EMBL" id="AMQN01008386">
    <property type="status" value="NOT_ANNOTATED_CDS"/>
    <property type="molecule type" value="Genomic_DNA"/>
</dbReference>
<sequence length="292" mass="32774">MLVRSLPEGCLDVFLQNGVLRREPSLEGFLVKRNNELCNEHFFYNTALLNVIEQSKAELIEFFGIVHLSGFGRIMCSRIILEMLRKTDALAEREFEAVVRSKNQRTHSQEDGNPTAMNEIKHVPTIGFCFQANQGRTFSVWVRGFLVCVYCIFSNTNFALIGTTQPDLAHLHDFTLSQMSFALSMFCVGAIIGSPIGSLLSTKFLNHFDIYFGILVAVFGLSILCIPFTPYCYLLSLLYGFQGMCTTMGNVWFATFSELTDSTNKTAKLAILGNFLFYSNGLTIGFQPHLAQ</sequence>
<evidence type="ECO:0000313" key="2">
    <source>
        <dbReference type="EMBL" id="ELU03681.1"/>
    </source>
</evidence>
<evidence type="ECO:0000313" key="4">
    <source>
        <dbReference type="Proteomes" id="UP000014760"/>
    </source>
</evidence>
<feature type="transmembrane region" description="Helical" evidence="1">
    <location>
        <begin position="269"/>
        <end position="290"/>
    </location>
</feature>
<reference evidence="3" key="3">
    <citation type="submission" date="2015-06" db="UniProtKB">
        <authorList>
            <consortium name="EnsemblMetazoa"/>
        </authorList>
    </citation>
    <scope>IDENTIFICATION</scope>
</reference>
<keyword evidence="1" id="KW-1133">Transmembrane helix</keyword>
<dbReference type="HOGENOM" id="CLU_953910_0_0_1"/>
<feature type="transmembrane region" description="Helical" evidence="1">
    <location>
        <begin position="140"/>
        <end position="161"/>
    </location>
</feature>
<dbReference type="InterPro" id="IPR036259">
    <property type="entry name" value="MFS_trans_sf"/>
</dbReference>
<organism evidence="2">
    <name type="scientific">Capitella teleta</name>
    <name type="common">Polychaete worm</name>
    <dbReference type="NCBI Taxonomy" id="283909"/>
    <lineage>
        <taxon>Eukaryota</taxon>
        <taxon>Metazoa</taxon>
        <taxon>Spiralia</taxon>
        <taxon>Lophotrochozoa</taxon>
        <taxon>Annelida</taxon>
        <taxon>Polychaeta</taxon>
        <taxon>Sedentaria</taxon>
        <taxon>Scolecida</taxon>
        <taxon>Capitellidae</taxon>
        <taxon>Capitella</taxon>
    </lineage>
</organism>
<dbReference type="OrthoDB" id="546893at2759"/>
<keyword evidence="1" id="KW-0472">Membrane</keyword>
<feature type="transmembrane region" description="Helical" evidence="1">
    <location>
        <begin position="181"/>
        <end position="200"/>
    </location>
</feature>